<dbReference type="AlphaFoldDB" id="A0A1F6BT88"/>
<dbReference type="EMBL" id="MFKG01000024">
    <property type="protein sequence ID" value="OGG40144.1"/>
    <property type="molecule type" value="Genomic_DNA"/>
</dbReference>
<name>A0A1F6BT88_9BACT</name>
<dbReference type="Proteomes" id="UP000179368">
    <property type="component" value="Unassembled WGS sequence"/>
</dbReference>
<protein>
    <submittedName>
        <fullName evidence="2">Uncharacterized protein</fullName>
    </submittedName>
</protein>
<feature type="compositionally biased region" description="Pro residues" evidence="1">
    <location>
        <begin position="295"/>
        <end position="309"/>
    </location>
</feature>
<comment type="caution">
    <text evidence="2">The sequence shown here is derived from an EMBL/GenBank/DDBJ whole genome shotgun (WGS) entry which is preliminary data.</text>
</comment>
<feature type="region of interest" description="Disordered" evidence="1">
    <location>
        <begin position="287"/>
        <end position="336"/>
    </location>
</feature>
<reference evidence="2 3" key="1">
    <citation type="journal article" date="2016" name="Nat. Commun.">
        <title>Thousands of microbial genomes shed light on interconnected biogeochemical processes in an aquifer system.</title>
        <authorList>
            <person name="Anantharaman K."/>
            <person name="Brown C.T."/>
            <person name="Hug L.A."/>
            <person name="Sharon I."/>
            <person name="Castelle C.J."/>
            <person name="Probst A.J."/>
            <person name="Thomas B.C."/>
            <person name="Singh A."/>
            <person name="Wilkins M.J."/>
            <person name="Karaoz U."/>
            <person name="Brodie E.L."/>
            <person name="Williams K.H."/>
            <person name="Hubbard S.S."/>
            <person name="Banfield J.F."/>
        </authorList>
    </citation>
    <scope>NUCLEOTIDE SEQUENCE [LARGE SCALE GENOMIC DNA]</scope>
</reference>
<evidence type="ECO:0000313" key="2">
    <source>
        <dbReference type="EMBL" id="OGG40144.1"/>
    </source>
</evidence>
<feature type="region of interest" description="Disordered" evidence="1">
    <location>
        <begin position="236"/>
        <end position="258"/>
    </location>
</feature>
<gene>
    <name evidence="2" type="ORF">A2116_01210</name>
</gene>
<sequence>MSVGDNFKILKMIDITEKNLTNRYKTLPPRLKNAIDSLSTFGLIKNISKAYSLTDEDTEIIAAYTAYVLLGVLEPKNLFNEVRVYLPTNEKTTSEIIREINFQILFPLHEELENIYKLEVHIEKDLEKEGVKLVIETKTEKPPVSERLDEEKPAWTGIEIKRAPTPEEPQVSRPEITVIKEQPTGTTEAKPFVIHKEEGQRPITEEKKFKGFEFPFGIFDKENGKVTTGESVKVRVETPGMGEDERGLQREFAQNRQPEKRVVHYSEYRTPLTPFSRPEEEIIDLQTFTKHEVPPAQPKPAESPKPPVAEKPAEKPQELKKSSPSIEGNIIDLKNL</sequence>
<organism evidence="2 3">
    <name type="scientific">Candidatus Jorgensenbacteria bacterium GWA1_49_17</name>
    <dbReference type="NCBI Taxonomy" id="1798467"/>
    <lineage>
        <taxon>Bacteria</taxon>
        <taxon>Candidatus Joergenseniibacteriota</taxon>
    </lineage>
</organism>
<accession>A0A1F6BT88</accession>
<evidence type="ECO:0000256" key="1">
    <source>
        <dbReference type="SAM" id="MobiDB-lite"/>
    </source>
</evidence>
<evidence type="ECO:0000313" key="3">
    <source>
        <dbReference type="Proteomes" id="UP000179368"/>
    </source>
</evidence>
<proteinExistence type="predicted"/>
<feature type="compositionally biased region" description="Basic and acidic residues" evidence="1">
    <location>
        <begin position="311"/>
        <end position="321"/>
    </location>
</feature>